<feature type="region of interest" description="Disordered" evidence="1">
    <location>
        <begin position="34"/>
        <end position="67"/>
    </location>
</feature>
<evidence type="ECO:0000313" key="3">
    <source>
        <dbReference type="Proteomes" id="UP000014500"/>
    </source>
</evidence>
<sequence length="140" mass="16349">MADSEDDLPESISFSASKSQAIKEFQLSVKQGISKKRRVKRQNIDAEEKRKQRNTEKERVQKTVTEESEITIKNDNVRVIEAGHTVFQIETMNNNLSKARKISDKATAFRRKQLSAHRIKRETVHSWLSKRTKRQVANRR</sequence>
<dbReference type="HOGENOM" id="CLU_1837608_0_0_1"/>
<organism evidence="2 3">
    <name type="scientific">Strigamia maritima</name>
    <name type="common">European centipede</name>
    <name type="synonym">Geophilus maritimus</name>
    <dbReference type="NCBI Taxonomy" id="126957"/>
    <lineage>
        <taxon>Eukaryota</taxon>
        <taxon>Metazoa</taxon>
        <taxon>Ecdysozoa</taxon>
        <taxon>Arthropoda</taxon>
        <taxon>Myriapoda</taxon>
        <taxon>Chilopoda</taxon>
        <taxon>Pleurostigmophora</taxon>
        <taxon>Geophilomorpha</taxon>
        <taxon>Linotaeniidae</taxon>
        <taxon>Strigamia</taxon>
    </lineage>
</organism>
<evidence type="ECO:0000256" key="1">
    <source>
        <dbReference type="SAM" id="MobiDB-lite"/>
    </source>
</evidence>
<dbReference type="EMBL" id="AFFK01020674">
    <property type="status" value="NOT_ANNOTATED_CDS"/>
    <property type="molecule type" value="Genomic_DNA"/>
</dbReference>
<accession>T1J0V2</accession>
<name>T1J0V2_STRMM</name>
<reference evidence="3" key="1">
    <citation type="submission" date="2011-05" db="EMBL/GenBank/DDBJ databases">
        <authorList>
            <person name="Richards S.R."/>
            <person name="Qu J."/>
            <person name="Jiang H."/>
            <person name="Jhangiani S.N."/>
            <person name="Agravi P."/>
            <person name="Goodspeed R."/>
            <person name="Gross S."/>
            <person name="Mandapat C."/>
            <person name="Jackson L."/>
            <person name="Mathew T."/>
            <person name="Pu L."/>
            <person name="Thornton R."/>
            <person name="Saada N."/>
            <person name="Wilczek-Boney K.B."/>
            <person name="Lee S."/>
            <person name="Kovar C."/>
            <person name="Wu Y."/>
            <person name="Scherer S.E."/>
            <person name="Worley K.C."/>
            <person name="Muzny D.M."/>
            <person name="Gibbs R."/>
        </authorList>
    </citation>
    <scope>NUCLEOTIDE SEQUENCE</scope>
    <source>
        <strain evidence="3">Brora</strain>
    </source>
</reference>
<proteinExistence type="predicted"/>
<protein>
    <submittedName>
        <fullName evidence="2">Uncharacterized protein</fullName>
    </submittedName>
</protein>
<dbReference type="Proteomes" id="UP000014500">
    <property type="component" value="Unassembled WGS sequence"/>
</dbReference>
<keyword evidence="3" id="KW-1185">Reference proteome</keyword>
<reference evidence="2" key="2">
    <citation type="submission" date="2015-02" db="UniProtKB">
        <authorList>
            <consortium name="EnsemblMetazoa"/>
        </authorList>
    </citation>
    <scope>IDENTIFICATION</scope>
</reference>
<dbReference type="EnsemblMetazoa" id="SMAR007160-RA">
    <property type="protein sequence ID" value="SMAR007160-PA"/>
    <property type="gene ID" value="SMAR007160"/>
</dbReference>
<feature type="compositionally biased region" description="Basic and acidic residues" evidence="1">
    <location>
        <begin position="42"/>
        <end position="67"/>
    </location>
</feature>
<dbReference type="AlphaFoldDB" id="T1J0V2"/>
<evidence type="ECO:0000313" key="2">
    <source>
        <dbReference type="EnsemblMetazoa" id="SMAR007160-PA"/>
    </source>
</evidence>